<dbReference type="PANTHER" id="PTHR45737:SF6">
    <property type="entry name" value="VON WILLEBRAND FACTOR A DOMAIN-CONTAINING PROTEIN 5A"/>
    <property type="match status" value="1"/>
</dbReference>
<feature type="domain" description="VIT" evidence="2">
    <location>
        <begin position="44"/>
        <end position="149"/>
    </location>
</feature>
<feature type="region of interest" description="Disordered" evidence="1">
    <location>
        <begin position="130"/>
        <end position="149"/>
    </location>
</feature>
<dbReference type="PROSITE" id="PS51468">
    <property type="entry name" value="VIT"/>
    <property type="match status" value="1"/>
</dbReference>
<organism evidence="3">
    <name type="scientific">marine metagenome</name>
    <dbReference type="NCBI Taxonomy" id="408172"/>
    <lineage>
        <taxon>unclassified sequences</taxon>
        <taxon>metagenomes</taxon>
        <taxon>ecological metagenomes</taxon>
    </lineage>
</organism>
<feature type="non-terminal residue" evidence="3">
    <location>
        <position position="1"/>
    </location>
</feature>
<dbReference type="SMART" id="SM00609">
    <property type="entry name" value="VIT"/>
    <property type="match status" value="1"/>
</dbReference>
<feature type="non-terminal residue" evidence="3">
    <location>
        <position position="149"/>
    </location>
</feature>
<dbReference type="InterPro" id="IPR013694">
    <property type="entry name" value="VIT"/>
</dbReference>
<evidence type="ECO:0000259" key="2">
    <source>
        <dbReference type="PROSITE" id="PS51468"/>
    </source>
</evidence>
<dbReference type="PANTHER" id="PTHR45737">
    <property type="entry name" value="VON WILLEBRAND FACTOR A DOMAIN-CONTAINING PROTEIN 5A"/>
    <property type="match status" value="1"/>
</dbReference>
<dbReference type="AlphaFoldDB" id="A0A383E3P6"/>
<dbReference type="EMBL" id="UINC01222566">
    <property type="protein sequence ID" value="SVE51406.1"/>
    <property type="molecule type" value="Genomic_DNA"/>
</dbReference>
<gene>
    <name evidence="3" type="ORF">METZ01_LOCUS504260</name>
</gene>
<evidence type="ECO:0000256" key="1">
    <source>
        <dbReference type="SAM" id="MobiDB-lite"/>
    </source>
</evidence>
<accession>A0A383E3P6</accession>
<reference evidence="3" key="1">
    <citation type="submission" date="2018-05" db="EMBL/GenBank/DDBJ databases">
        <authorList>
            <person name="Lanie J.A."/>
            <person name="Ng W.-L."/>
            <person name="Kazmierczak K.M."/>
            <person name="Andrzejewski T.M."/>
            <person name="Davidsen T.M."/>
            <person name="Wayne K.J."/>
            <person name="Tettelin H."/>
            <person name="Glass J.I."/>
            <person name="Rusch D."/>
            <person name="Podicherti R."/>
            <person name="Tsui H.-C.T."/>
            <person name="Winkler M.E."/>
        </authorList>
    </citation>
    <scope>NUCLEOTIDE SEQUENCE</scope>
</reference>
<sequence length="149" mass="16631">VRQVIHFLSVLLLLSFLFSSNNSNENDILPSYPEVTLDDIKEGTLLSESETEGYYNIIPNLHTNVHIDVSGMVSSATVDQVFTNDSTEPIEAVYVFPLPQNAAVNNMTMIINDRLIQGTVKEKTEAKKVYEEAKSEGKRASLTVQERPN</sequence>
<feature type="compositionally biased region" description="Basic and acidic residues" evidence="1">
    <location>
        <begin position="130"/>
        <end position="139"/>
    </location>
</feature>
<evidence type="ECO:0000313" key="3">
    <source>
        <dbReference type="EMBL" id="SVE51406.1"/>
    </source>
</evidence>
<proteinExistence type="predicted"/>
<protein>
    <recommendedName>
        <fullName evidence="2">VIT domain-containing protein</fullName>
    </recommendedName>
</protein>
<name>A0A383E3P6_9ZZZZ</name>
<dbReference type="Pfam" id="PF08487">
    <property type="entry name" value="VIT"/>
    <property type="match status" value="1"/>
</dbReference>